<evidence type="ECO:0000313" key="2">
    <source>
        <dbReference type="EMBL" id="KAK2988583.1"/>
    </source>
</evidence>
<evidence type="ECO:0000313" key="3">
    <source>
        <dbReference type="Proteomes" id="UP001187471"/>
    </source>
</evidence>
<organism evidence="2 3">
    <name type="scientific">Escallonia rubra</name>
    <dbReference type="NCBI Taxonomy" id="112253"/>
    <lineage>
        <taxon>Eukaryota</taxon>
        <taxon>Viridiplantae</taxon>
        <taxon>Streptophyta</taxon>
        <taxon>Embryophyta</taxon>
        <taxon>Tracheophyta</taxon>
        <taxon>Spermatophyta</taxon>
        <taxon>Magnoliopsida</taxon>
        <taxon>eudicotyledons</taxon>
        <taxon>Gunneridae</taxon>
        <taxon>Pentapetalae</taxon>
        <taxon>asterids</taxon>
        <taxon>campanulids</taxon>
        <taxon>Escalloniales</taxon>
        <taxon>Escalloniaceae</taxon>
        <taxon>Escallonia</taxon>
    </lineage>
</organism>
<reference evidence="2" key="1">
    <citation type="submission" date="2022-12" db="EMBL/GenBank/DDBJ databases">
        <title>Draft genome assemblies for two species of Escallonia (Escalloniales).</title>
        <authorList>
            <person name="Chanderbali A."/>
            <person name="Dervinis C."/>
            <person name="Anghel I."/>
            <person name="Soltis D."/>
            <person name="Soltis P."/>
            <person name="Zapata F."/>
        </authorList>
    </citation>
    <scope>NUCLEOTIDE SEQUENCE</scope>
    <source>
        <strain evidence="2">UCBG92.1500</strain>
        <tissue evidence="2">Leaf</tissue>
    </source>
</reference>
<protein>
    <recommendedName>
        <fullName evidence="1">Transport inhibitor response 1 domain-containing protein</fullName>
    </recommendedName>
</protein>
<dbReference type="EMBL" id="JAVXUO010000848">
    <property type="protein sequence ID" value="KAK2988583.1"/>
    <property type="molecule type" value="Genomic_DNA"/>
</dbReference>
<proteinExistence type="predicted"/>
<accession>A0AA88RNV7</accession>
<name>A0AA88RNV7_9ASTE</name>
<evidence type="ECO:0000259" key="1">
    <source>
        <dbReference type="Pfam" id="PF18791"/>
    </source>
</evidence>
<sequence length="111" mass="12330">MVQDPKRCNSCKDSALAVPGRGARPSPLLDGIPQRLELGLAGLQGLVQRRAVEPEPRVHRQLLLRLAGDCRRRFPNIRSVTLKGKPRFSDFNLLPQNRGADICACWRFCGG</sequence>
<comment type="caution">
    <text evidence="2">The sequence shown here is derived from an EMBL/GenBank/DDBJ whole genome shotgun (WGS) entry which is preliminary data.</text>
</comment>
<feature type="domain" description="Transport inhibitor response 1" evidence="1">
    <location>
        <begin position="75"/>
        <end position="102"/>
    </location>
</feature>
<dbReference type="Gene3D" id="3.80.10.10">
    <property type="entry name" value="Ribonuclease Inhibitor"/>
    <property type="match status" value="1"/>
</dbReference>
<dbReference type="Pfam" id="PF18791">
    <property type="entry name" value="Transp_inhibit"/>
    <property type="match status" value="1"/>
</dbReference>
<dbReference type="AlphaFoldDB" id="A0AA88RNV7"/>
<dbReference type="Proteomes" id="UP001187471">
    <property type="component" value="Unassembled WGS sequence"/>
</dbReference>
<keyword evidence="3" id="KW-1185">Reference proteome</keyword>
<gene>
    <name evidence="2" type="ORF">RJ640_028274</name>
</gene>
<dbReference type="InterPro" id="IPR041101">
    <property type="entry name" value="Transp_inhibit"/>
</dbReference>
<dbReference type="InterPro" id="IPR032675">
    <property type="entry name" value="LRR_dom_sf"/>
</dbReference>